<reference evidence="1 2" key="2">
    <citation type="journal article" date="2012" name="PLoS Genet.">
        <title>Viral evasion of a bacterial suicide system by RNA-based molecular mimicry enables infectious altruism.</title>
        <authorList>
            <person name="Blower T.R."/>
            <person name="Evans T.J."/>
            <person name="Przybilski R."/>
            <person name="Fineran P.C."/>
            <person name="Salmond G.P."/>
        </authorList>
    </citation>
    <scope>NUCLEOTIDE SEQUENCE [LARGE SCALE GENOMIC DNA]</scope>
</reference>
<reference evidence="2" key="1">
    <citation type="submission" date="2011-11" db="EMBL/GenBank/DDBJ databases">
        <title>Escape from toxin-antitoxin mediated abortive infection can occur by recombination within a generalized transducing phage of Pectobacterium atrosepticum.</title>
        <authorList>
            <person name="Blower T.R."/>
            <person name="Evans T.J."/>
            <person name="Przybilski R."/>
            <person name="Fineran P.C."/>
            <person name="Salmond G.P.C."/>
        </authorList>
    </citation>
    <scope>NUCLEOTIDE SEQUENCE [LARGE SCALE GENOMIC DNA]</scope>
</reference>
<evidence type="ECO:0000313" key="1">
    <source>
        <dbReference type="EMBL" id="AEZ66360.1"/>
    </source>
</evidence>
<dbReference type="Gene3D" id="3.90.75.20">
    <property type="match status" value="1"/>
</dbReference>
<proteinExistence type="predicted"/>
<keyword evidence="1" id="KW-0255">Endonuclease</keyword>
<keyword evidence="1" id="KW-0540">Nuclease</keyword>
<name>K9L581_9CAUD</name>
<organism evidence="1 2">
    <name type="scientific">Pectobacterium phage phiTE</name>
    <dbReference type="NCBI Taxonomy" id="1116482"/>
    <lineage>
        <taxon>Viruses</taxon>
        <taxon>Duplodnaviria</taxon>
        <taxon>Heunggongvirae</taxon>
        <taxon>Uroviricota</taxon>
        <taxon>Caudoviricetes</taxon>
        <taxon>Vequintavirinae</taxon>
        <taxon>Certrevirus</taxon>
        <taxon>Certrevirus phiTE</taxon>
    </lineage>
</organism>
<protein>
    <submittedName>
        <fullName evidence="1">HNH endonuclease</fullName>
    </submittedName>
</protein>
<dbReference type="GeneID" id="14515389"/>
<dbReference type="GO" id="GO:0004519">
    <property type="term" value="F:endonuclease activity"/>
    <property type="evidence" value="ECO:0007669"/>
    <property type="project" value="UniProtKB-KW"/>
</dbReference>
<dbReference type="OrthoDB" id="21336at10239"/>
<dbReference type="RefSeq" id="YP_007392656.1">
    <property type="nucleotide sequence ID" value="NC_020201.1"/>
</dbReference>
<sequence>MYPSAEIKGFPGYMVDWSGKVWSVDRTIFRSDTGTPVFQKGTVLKTTRDRLGYLNVGLSLGKGKSKRKRVHRLVAENLIPNPRGLPQVNHKDGDKSNPCGDNLEWTDNSGNVQHAVDTGLLIHERGVKANRFEATTFAINIDSGEIVSIMRGNQEMKESGFDYRLVSAVFHGKRRSHRGCVFFKI</sequence>
<dbReference type="Proteomes" id="UP000010999">
    <property type="component" value="Segment"/>
</dbReference>
<gene>
    <name evidence="1" type="ORF">phiTE_194</name>
</gene>
<keyword evidence="2" id="KW-1185">Reference proteome</keyword>
<dbReference type="EMBL" id="JQ015307">
    <property type="protein sequence ID" value="AEZ66360.1"/>
    <property type="molecule type" value="Genomic_DNA"/>
</dbReference>
<dbReference type="KEGG" id="vg:14515389"/>
<keyword evidence="1" id="KW-0378">Hydrolase</keyword>
<dbReference type="InterPro" id="IPR044925">
    <property type="entry name" value="His-Me_finger_sf"/>
</dbReference>
<accession>K9L581</accession>
<dbReference type="SUPFAM" id="SSF54060">
    <property type="entry name" value="His-Me finger endonucleases"/>
    <property type="match status" value="1"/>
</dbReference>
<evidence type="ECO:0000313" key="2">
    <source>
        <dbReference type="Proteomes" id="UP000010999"/>
    </source>
</evidence>